<dbReference type="AlphaFoldDB" id="A0A517P1V0"/>
<evidence type="ECO:0008006" key="3">
    <source>
        <dbReference type="Google" id="ProtNLM"/>
    </source>
</evidence>
<dbReference type="SUPFAM" id="SSF141072">
    <property type="entry name" value="CalX-like"/>
    <property type="match status" value="1"/>
</dbReference>
<evidence type="ECO:0000313" key="1">
    <source>
        <dbReference type="EMBL" id="QDT13357.1"/>
    </source>
</evidence>
<gene>
    <name evidence="1" type="ORF">K239x_53750</name>
</gene>
<proteinExistence type="predicted"/>
<accession>A0A517P1V0</accession>
<organism evidence="1 2">
    <name type="scientific">Stieleria marina</name>
    <dbReference type="NCBI Taxonomy" id="1930275"/>
    <lineage>
        <taxon>Bacteria</taxon>
        <taxon>Pseudomonadati</taxon>
        <taxon>Planctomycetota</taxon>
        <taxon>Planctomycetia</taxon>
        <taxon>Pirellulales</taxon>
        <taxon>Pirellulaceae</taxon>
        <taxon>Stieleria</taxon>
    </lineage>
</organism>
<reference evidence="1 2" key="1">
    <citation type="submission" date="2019-02" db="EMBL/GenBank/DDBJ databases">
        <title>Deep-cultivation of Planctomycetes and their phenomic and genomic characterization uncovers novel biology.</title>
        <authorList>
            <person name="Wiegand S."/>
            <person name="Jogler M."/>
            <person name="Boedeker C."/>
            <person name="Pinto D."/>
            <person name="Vollmers J."/>
            <person name="Rivas-Marin E."/>
            <person name="Kohn T."/>
            <person name="Peeters S.H."/>
            <person name="Heuer A."/>
            <person name="Rast P."/>
            <person name="Oberbeckmann S."/>
            <person name="Bunk B."/>
            <person name="Jeske O."/>
            <person name="Meyerdierks A."/>
            <person name="Storesund J.E."/>
            <person name="Kallscheuer N."/>
            <person name="Luecker S."/>
            <person name="Lage O.M."/>
            <person name="Pohl T."/>
            <person name="Merkel B.J."/>
            <person name="Hornburger P."/>
            <person name="Mueller R.-W."/>
            <person name="Bruemmer F."/>
            <person name="Labrenz M."/>
            <person name="Spormann A.M."/>
            <person name="Op den Camp H."/>
            <person name="Overmann J."/>
            <person name="Amann R."/>
            <person name="Jetten M.S.M."/>
            <person name="Mascher T."/>
            <person name="Medema M.H."/>
            <person name="Devos D.P."/>
            <person name="Kaster A.-K."/>
            <person name="Ovreas L."/>
            <person name="Rohde M."/>
            <person name="Galperin M.Y."/>
            <person name="Jogler C."/>
        </authorList>
    </citation>
    <scope>NUCLEOTIDE SEQUENCE [LARGE SCALE GENOMIC DNA]</scope>
    <source>
        <strain evidence="1 2">K23_9</strain>
    </source>
</reference>
<dbReference type="Proteomes" id="UP000319817">
    <property type="component" value="Chromosome"/>
</dbReference>
<dbReference type="InterPro" id="IPR002105">
    <property type="entry name" value="Dockerin_1_rpt"/>
</dbReference>
<name>A0A517P1V0_9BACT</name>
<keyword evidence="2" id="KW-1185">Reference proteome</keyword>
<dbReference type="GO" id="GO:0000272">
    <property type="term" value="P:polysaccharide catabolic process"/>
    <property type="evidence" value="ECO:0007669"/>
    <property type="project" value="InterPro"/>
</dbReference>
<evidence type="ECO:0000313" key="2">
    <source>
        <dbReference type="Proteomes" id="UP000319817"/>
    </source>
</evidence>
<dbReference type="Gene3D" id="1.10.1330.10">
    <property type="entry name" value="Dockerin domain"/>
    <property type="match status" value="1"/>
</dbReference>
<sequence>MFGHYFGGGRVTVLYPMLQSSQGGLVSKNAMSKGTDAMRNTLRTLLPVKTKPTSRKARKATRSLRFQKLDARQLLAADLMNVDNPVDVNADGSVTPGDALAVINDLSARINGAAQGESAAEIKVYPDANGDSEVSPADILMVLNHLAQGEDIPMIPTVTVDGSTESVNEGDSMTLTFARTGATTSELTVPVTVTGQADLDDVTINTTENISLSEVGDSLEGTVTFPAGASEVVVSITAVADLLTESGSEDFSVSISEGSGFDLDSFSSTETVVIVDSSTGSDSMSPVSGDAMQSFFGTSLAGFSGSSLALTLSESDADIAVDAQSDGTVLVRVFDFDGTVLAQEVLNVAPQNVTLTVSGSNNFLSMTGLIIENDMKLHLTGNDNVIVLDSTRVKDDLLIDSGSGDSQVYLQNYSRIDDLLQVDFGGGDDVVYLDQTYVGGHIIAKLGGGDDVFDMTRSTVKENLKVYGESGNDDLRLERSQVRNDLFFYGGNGNDNLFANRSYVSDDAIVDLGNGNDEVFVFGSVVKNRTMLDGESGTDTLFANTEDFITDDLDVDSVERRLAATDPGEPFGFLSA</sequence>
<dbReference type="Pfam" id="PF00404">
    <property type="entry name" value="Dockerin_1"/>
    <property type="match status" value="1"/>
</dbReference>
<dbReference type="InterPro" id="IPR036439">
    <property type="entry name" value="Dockerin_dom_sf"/>
</dbReference>
<dbReference type="GO" id="GO:0004553">
    <property type="term" value="F:hydrolase activity, hydrolyzing O-glycosyl compounds"/>
    <property type="evidence" value="ECO:0007669"/>
    <property type="project" value="InterPro"/>
</dbReference>
<protein>
    <recommendedName>
        <fullName evidence="3">Dockerin type I repeat protein</fullName>
    </recommendedName>
</protein>
<dbReference type="InterPro" id="IPR038081">
    <property type="entry name" value="CalX-like_sf"/>
</dbReference>
<dbReference type="EMBL" id="CP036526">
    <property type="protein sequence ID" value="QDT13357.1"/>
    <property type="molecule type" value="Genomic_DNA"/>
</dbReference>
<dbReference type="Gene3D" id="2.60.40.2030">
    <property type="match status" value="1"/>
</dbReference>